<proteinExistence type="inferred from homology"/>
<dbReference type="InterPro" id="IPR008979">
    <property type="entry name" value="Galactose-bd-like_sf"/>
</dbReference>
<dbReference type="InterPro" id="IPR013857">
    <property type="entry name" value="NADH-UbQ_OxRdtase-assoc_prot30"/>
</dbReference>
<dbReference type="GO" id="GO:0051082">
    <property type="term" value="F:unfolded protein binding"/>
    <property type="evidence" value="ECO:0007669"/>
    <property type="project" value="TreeGrafter"/>
</dbReference>
<comment type="similarity">
    <text evidence="1">Belongs to the CIA30 family.</text>
</comment>
<keyword evidence="4" id="KW-1185">Reference proteome</keyword>
<evidence type="ECO:0000313" key="3">
    <source>
        <dbReference type="EMBL" id="MBQ0933483.1"/>
    </source>
</evidence>
<evidence type="ECO:0000313" key="4">
    <source>
        <dbReference type="Proteomes" id="UP000676246"/>
    </source>
</evidence>
<dbReference type="RefSeq" id="WP_210857148.1">
    <property type="nucleotide sequence ID" value="NZ_JAGQDD010000030.1"/>
</dbReference>
<dbReference type="SUPFAM" id="SSF49785">
    <property type="entry name" value="Galactose-binding domain-like"/>
    <property type="match status" value="1"/>
</dbReference>
<dbReference type="AlphaFoldDB" id="A0A941BJ64"/>
<feature type="domain" description="NADH:ubiquinone oxidoreductase intermediate-associated protein 30" evidence="2">
    <location>
        <begin position="11"/>
        <end position="163"/>
    </location>
</feature>
<reference evidence="3 4" key="1">
    <citation type="submission" date="2021-04" db="EMBL/GenBank/DDBJ databases">
        <title>The genome sequence of Ideonella sp. 3Y2.</title>
        <authorList>
            <person name="Liu Y."/>
        </authorList>
    </citation>
    <scope>NUCLEOTIDE SEQUENCE [LARGE SCALE GENOMIC DNA]</scope>
    <source>
        <strain evidence="3 4">3Y2</strain>
    </source>
</reference>
<evidence type="ECO:0000256" key="1">
    <source>
        <dbReference type="ARBA" id="ARBA00007884"/>
    </source>
</evidence>
<name>A0A941BJ64_9BURK</name>
<dbReference type="GO" id="GO:0010257">
    <property type="term" value="P:NADH dehydrogenase complex assembly"/>
    <property type="evidence" value="ECO:0007669"/>
    <property type="project" value="TreeGrafter"/>
</dbReference>
<comment type="caution">
    <text evidence="3">The sequence shown here is derived from an EMBL/GenBank/DDBJ whole genome shotgun (WGS) entry which is preliminary data.</text>
</comment>
<gene>
    <name evidence="3" type="ORF">KAK03_23660</name>
</gene>
<dbReference type="EMBL" id="JAGQDD010000030">
    <property type="protein sequence ID" value="MBQ0933483.1"/>
    <property type="molecule type" value="Genomic_DNA"/>
</dbReference>
<organism evidence="3 4">
    <name type="scientific">Ideonella alba</name>
    <dbReference type="NCBI Taxonomy" id="2824118"/>
    <lineage>
        <taxon>Bacteria</taxon>
        <taxon>Pseudomonadati</taxon>
        <taxon>Pseudomonadota</taxon>
        <taxon>Betaproteobacteria</taxon>
        <taxon>Burkholderiales</taxon>
        <taxon>Sphaerotilaceae</taxon>
        <taxon>Ideonella</taxon>
    </lineage>
</organism>
<sequence>MSDPDTTWLLFDFGDPGAVAEWAAIDDRVMGGVSSSRLRHDSAGHAVFEGTVSFERNGGFASIRSTPADRGGPGAQTCFIEARATGKRFKLNLLTEDAFDSINYQASFAPGATWQTLHIPLSTFRATFRGREVPGAPALDPARIRQVGLMIAERQAGAFALEVRRIGLA</sequence>
<dbReference type="InterPro" id="IPR039131">
    <property type="entry name" value="NDUFAF1"/>
</dbReference>
<protein>
    <submittedName>
        <fullName evidence="3">CIA30 family protein</fullName>
    </submittedName>
</protein>
<evidence type="ECO:0000259" key="2">
    <source>
        <dbReference type="Pfam" id="PF08547"/>
    </source>
</evidence>
<dbReference type="Proteomes" id="UP000676246">
    <property type="component" value="Unassembled WGS sequence"/>
</dbReference>
<dbReference type="PANTHER" id="PTHR13194">
    <property type="entry name" value="COMPLEX I INTERMEDIATE-ASSOCIATED PROTEIN 30"/>
    <property type="match status" value="1"/>
</dbReference>
<accession>A0A941BJ64</accession>
<dbReference type="Pfam" id="PF08547">
    <property type="entry name" value="CIA30"/>
    <property type="match status" value="1"/>
</dbReference>
<dbReference type="PANTHER" id="PTHR13194:SF19">
    <property type="entry name" value="NAD(P)-BINDING ROSSMANN-FOLD SUPERFAMILY PROTEIN"/>
    <property type="match status" value="1"/>
</dbReference>